<dbReference type="AlphaFoldDB" id="A0A7Y9LGR1"/>
<comment type="caution">
    <text evidence="1">The sequence shown here is derived from an EMBL/GenBank/DDBJ whole genome shotgun (WGS) entry which is preliminary data.</text>
</comment>
<dbReference type="EMBL" id="JACCBU010000001">
    <property type="protein sequence ID" value="NYE75496.1"/>
    <property type="molecule type" value="Genomic_DNA"/>
</dbReference>
<dbReference type="RefSeq" id="WP_179757990.1">
    <property type="nucleotide sequence ID" value="NZ_JACCBU010000001.1"/>
</dbReference>
<gene>
    <name evidence="1" type="ORF">BKA15_006825</name>
</gene>
<organism evidence="1 2">
    <name type="scientific">Microlunatus parietis</name>
    <dbReference type="NCBI Taxonomy" id="682979"/>
    <lineage>
        <taxon>Bacteria</taxon>
        <taxon>Bacillati</taxon>
        <taxon>Actinomycetota</taxon>
        <taxon>Actinomycetes</taxon>
        <taxon>Propionibacteriales</taxon>
        <taxon>Propionibacteriaceae</taxon>
        <taxon>Microlunatus</taxon>
    </lineage>
</organism>
<proteinExistence type="predicted"/>
<accession>A0A7Y9LGR1</accession>
<keyword evidence="2" id="KW-1185">Reference proteome</keyword>
<sequence length="65" mass="6844">MDGIPLIAPFGSRLDTDGTIHLEGIGSYALGDELPRTASSFVNASEVKPEFQGCTGQQLVSLYAT</sequence>
<evidence type="ECO:0000313" key="1">
    <source>
        <dbReference type="EMBL" id="NYE75496.1"/>
    </source>
</evidence>
<dbReference type="Proteomes" id="UP000569914">
    <property type="component" value="Unassembled WGS sequence"/>
</dbReference>
<name>A0A7Y9LGR1_9ACTN</name>
<reference evidence="1 2" key="1">
    <citation type="submission" date="2020-07" db="EMBL/GenBank/DDBJ databases">
        <title>Sequencing the genomes of 1000 actinobacteria strains.</title>
        <authorList>
            <person name="Klenk H.-P."/>
        </authorList>
    </citation>
    <scope>NUCLEOTIDE SEQUENCE [LARGE SCALE GENOMIC DNA]</scope>
    <source>
        <strain evidence="1 2">DSM 22083</strain>
    </source>
</reference>
<protein>
    <submittedName>
        <fullName evidence="1">Uncharacterized protein</fullName>
    </submittedName>
</protein>
<evidence type="ECO:0000313" key="2">
    <source>
        <dbReference type="Proteomes" id="UP000569914"/>
    </source>
</evidence>